<keyword evidence="16" id="KW-0094">Blood coagulation</keyword>
<dbReference type="PRINTS" id="PR00722">
    <property type="entry name" value="CHYMOTRYPSIN"/>
</dbReference>
<dbReference type="PANTHER" id="PTHR24278:SF35">
    <property type="entry name" value="PROTEIN Z, VITAMIN K-DEPENDENT PLASMA GLYCOPROTEIN B"/>
    <property type="match status" value="1"/>
</dbReference>
<dbReference type="PROSITE" id="PS00022">
    <property type="entry name" value="EGF_1"/>
    <property type="match status" value="1"/>
</dbReference>
<dbReference type="FunFam" id="2.10.25.10:FF:000122">
    <property type="entry name" value="Protein crumbs homolog 2"/>
    <property type="match status" value="1"/>
</dbReference>
<dbReference type="PROSITE" id="PS00134">
    <property type="entry name" value="TRYPSIN_HIS"/>
    <property type="match status" value="1"/>
</dbReference>
<evidence type="ECO:0000256" key="11">
    <source>
        <dbReference type="ARBA" id="ARBA00022801"/>
    </source>
</evidence>
<comment type="subcellular location">
    <subcellularLocation>
        <location evidence="1">Endoplasmic reticulum</location>
    </subcellularLocation>
    <subcellularLocation>
        <location evidence="2">Golgi apparatus</location>
    </subcellularLocation>
    <subcellularLocation>
        <location evidence="3">Secreted</location>
    </subcellularLocation>
</comment>
<dbReference type="InterPro" id="IPR000294">
    <property type="entry name" value="GLA_domain"/>
</dbReference>
<dbReference type="Pfam" id="PF00089">
    <property type="entry name" value="Trypsin"/>
    <property type="match status" value="2"/>
</dbReference>
<evidence type="ECO:0000256" key="7">
    <source>
        <dbReference type="ARBA" id="ARBA00022670"/>
    </source>
</evidence>
<dbReference type="InterPro" id="IPR000742">
    <property type="entry name" value="EGF"/>
</dbReference>
<evidence type="ECO:0000256" key="6">
    <source>
        <dbReference type="ARBA" id="ARBA00022536"/>
    </source>
</evidence>
<keyword evidence="10" id="KW-0677">Repeat</keyword>
<evidence type="ECO:0000256" key="25">
    <source>
        <dbReference type="ARBA" id="ARBA00042906"/>
    </source>
</evidence>
<evidence type="ECO:0000256" key="4">
    <source>
        <dbReference type="ARBA" id="ARBA00022479"/>
    </source>
</evidence>
<dbReference type="SMART" id="SM00020">
    <property type="entry name" value="Tryp_SPc"/>
    <property type="match status" value="2"/>
</dbReference>
<dbReference type="PROSITE" id="PS50998">
    <property type="entry name" value="GLA_2"/>
    <property type="match status" value="1"/>
</dbReference>
<feature type="domain" description="Peptidase S1" evidence="30">
    <location>
        <begin position="1"/>
        <end position="196"/>
    </location>
</feature>
<dbReference type="EC" id="3.4.21.69" evidence="21"/>
<keyword evidence="5" id="KW-0964">Secreted</keyword>
<evidence type="ECO:0000256" key="21">
    <source>
        <dbReference type="ARBA" id="ARBA00038995"/>
    </source>
</evidence>
<keyword evidence="7 27" id="KW-0645">Protease</keyword>
<feature type="domain" description="EGF-like" evidence="29">
    <location>
        <begin position="320"/>
        <end position="356"/>
    </location>
</feature>
<evidence type="ECO:0000259" key="30">
    <source>
        <dbReference type="PROSITE" id="PS50240"/>
    </source>
</evidence>
<evidence type="ECO:0000256" key="22">
    <source>
        <dbReference type="ARBA" id="ARBA00040219"/>
    </source>
</evidence>
<protein>
    <recommendedName>
        <fullName evidence="22">Vitamin K-dependent protein C</fullName>
        <ecNumber evidence="21">3.4.21.69</ecNumber>
    </recommendedName>
    <alternativeName>
        <fullName evidence="25">Anticoagulant protein C</fullName>
    </alternativeName>
    <alternativeName>
        <fullName evidence="23">Autoprothrombin IIA</fullName>
    </alternativeName>
    <alternativeName>
        <fullName evidence="24">Blood coagulation factor XIV</fullName>
    </alternativeName>
</protein>
<feature type="domain" description="Gla" evidence="31">
    <location>
        <begin position="274"/>
        <end position="320"/>
    </location>
</feature>
<dbReference type="PANTHER" id="PTHR24278">
    <property type="entry name" value="COAGULATION FACTOR"/>
    <property type="match status" value="1"/>
</dbReference>
<dbReference type="InterPro" id="IPR050442">
    <property type="entry name" value="Peptidase_S1_coag_factors"/>
</dbReference>
<dbReference type="InterPro" id="IPR000152">
    <property type="entry name" value="EGF-type_Asp/Asn_hydroxyl_site"/>
</dbReference>
<keyword evidence="6 26" id="KW-0245">EGF-like domain</keyword>
<dbReference type="InterPro" id="IPR009003">
    <property type="entry name" value="Peptidase_S1_PA"/>
</dbReference>
<dbReference type="PROSITE" id="PS50240">
    <property type="entry name" value="TRYPSIN_DOM"/>
    <property type="match status" value="2"/>
</dbReference>
<dbReference type="PRINTS" id="PR00001">
    <property type="entry name" value="GLABLOOD"/>
</dbReference>
<feature type="compositionally biased region" description="Low complexity" evidence="28">
    <location>
        <begin position="646"/>
        <end position="655"/>
    </location>
</feature>
<comment type="caution">
    <text evidence="32">The sequence shown here is derived from an EMBL/GenBank/DDBJ whole genome shotgun (WGS) entry which is preliminary data.</text>
</comment>
<feature type="region of interest" description="Disordered" evidence="28">
    <location>
        <begin position="589"/>
        <end position="673"/>
    </location>
</feature>
<dbReference type="PROSITE" id="PS01187">
    <property type="entry name" value="EGF_CA"/>
    <property type="match status" value="1"/>
</dbReference>
<dbReference type="PROSITE" id="PS00010">
    <property type="entry name" value="ASX_HYDROXYL"/>
    <property type="match status" value="1"/>
</dbReference>
<dbReference type="InterPro" id="IPR033116">
    <property type="entry name" value="TRYPSIN_SER"/>
</dbReference>
<dbReference type="EMBL" id="CADEAL010001156">
    <property type="protein sequence ID" value="CAB1429608.1"/>
    <property type="molecule type" value="Genomic_DNA"/>
</dbReference>
<evidence type="ECO:0000256" key="16">
    <source>
        <dbReference type="ARBA" id="ARBA00023084"/>
    </source>
</evidence>
<evidence type="ECO:0000256" key="24">
    <source>
        <dbReference type="ARBA" id="ARBA00042403"/>
    </source>
</evidence>
<evidence type="ECO:0000256" key="9">
    <source>
        <dbReference type="ARBA" id="ARBA00022729"/>
    </source>
</evidence>
<dbReference type="PROSITE" id="PS50026">
    <property type="entry name" value="EGF_3"/>
    <property type="match status" value="1"/>
</dbReference>
<feature type="compositionally biased region" description="Low complexity" evidence="28">
    <location>
        <begin position="664"/>
        <end position="673"/>
    </location>
</feature>
<keyword evidence="17 26" id="KW-1015">Disulfide bond</keyword>
<evidence type="ECO:0000313" key="32">
    <source>
        <dbReference type="EMBL" id="CAB1429608.1"/>
    </source>
</evidence>
<dbReference type="CDD" id="cd00054">
    <property type="entry name" value="EGF_CA"/>
    <property type="match status" value="1"/>
</dbReference>
<reference evidence="32" key="1">
    <citation type="submission" date="2020-03" db="EMBL/GenBank/DDBJ databases">
        <authorList>
            <person name="Weist P."/>
        </authorList>
    </citation>
    <scope>NUCLEOTIDE SEQUENCE</scope>
</reference>
<evidence type="ECO:0000256" key="13">
    <source>
        <dbReference type="ARBA" id="ARBA00022825"/>
    </source>
</evidence>
<evidence type="ECO:0000256" key="15">
    <source>
        <dbReference type="ARBA" id="ARBA00023034"/>
    </source>
</evidence>
<dbReference type="GO" id="GO:0007596">
    <property type="term" value="P:blood coagulation"/>
    <property type="evidence" value="ECO:0007669"/>
    <property type="project" value="UniProtKB-KW"/>
</dbReference>
<comment type="catalytic activity">
    <reaction evidence="19">
        <text>Degradation of blood coagulation factors Va and VIIIa.</text>
        <dbReference type="EC" id="3.4.21.69"/>
    </reaction>
</comment>
<feature type="domain" description="Peptidase S1" evidence="30">
    <location>
        <begin position="416"/>
        <end position="714"/>
    </location>
</feature>
<dbReference type="FunFam" id="4.10.740.10:FF:000001">
    <property type="entry name" value="vitamin K-dependent protein S"/>
    <property type="match status" value="1"/>
</dbReference>
<dbReference type="PROSITE" id="PS01186">
    <property type="entry name" value="EGF_2"/>
    <property type="match status" value="1"/>
</dbReference>
<keyword evidence="15" id="KW-0333">Golgi apparatus</keyword>
<dbReference type="Gene3D" id="2.10.25.10">
    <property type="entry name" value="Laminin"/>
    <property type="match status" value="2"/>
</dbReference>
<dbReference type="AlphaFoldDB" id="A0A9N7UD51"/>
<evidence type="ECO:0000256" key="8">
    <source>
        <dbReference type="ARBA" id="ARBA00022696"/>
    </source>
</evidence>
<sequence>MTAAHCMNQSRFIYVKLGEFDTLVDDGNEATHQVETIITHFKYKPDTYNNDIALIKLTKPIKFSRFILPACLPEQEFAEKVLMRQPDGMVSGFGRTGERGPASTILQRLSLPFVDRFTCIESTRFRISTRMFCAGYHTTAKDSCQGDSGGPHVTKYLNTYFVTGIVSWGEGCARKGKYGIYTQVSKYIRWIREGIDELMPKEPSGGRVKRQRGAIKRLRLEISVMADASIMTVCCRASVLALCFLVCFLQVLIQGQVFLRAPQAHQVLLRTRRANWLRVEEVLQGNLERECIEERCSYEEARECFEDTEKTNSFWTLYYDGDQCEPNPCLHSGNCTDQVGGFQCSCPAPFSGTHCGQQDAERRPATASQSYAPGAECPTGGPTACHQTCTLSDHAPSFTCSCTKGFKLQTDQRSCVPEGASPCGRLPDNATTSTSCHGNCPWQVTVLNRRGAELCGGVVLGRRSILTAARCLVLDSGSEPRAPDLRLLAGNRLLPLRDLKIHKLFRLDHHDNDLALLELARPLRFGPSLLPLCLPTKDFSENILMHSGRTGVAGSQELVYLTLDECRAAAGGQRPISNKMFCMRRHSVQEAEPHETGPLMDRRQEGPVRKQNGCQNPYSHRGHQGAPVGATFKNSSSLNSDNPTPSGSVAGSRSEVGGGGGRRSSGPLPGSPVATVDRGTAFLTGLMISTPAASDALVFTKLSRYLTWIKPSLEAAEDRMTPQDRHYPEAR</sequence>
<keyword evidence="12" id="KW-0256">Endoplasmic reticulum</keyword>
<evidence type="ECO:0000256" key="12">
    <source>
        <dbReference type="ARBA" id="ARBA00022824"/>
    </source>
</evidence>
<comment type="caution">
    <text evidence="26">Lacks conserved residue(s) required for the propagation of feature annotation.</text>
</comment>
<evidence type="ECO:0000256" key="1">
    <source>
        <dbReference type="ARBA" id="ARBA00004240"/>
    </source>
</evidence>
<evidence type="ECO:0000256" key="19">
    <source>
        <dbReference type="ARBA" id="ARBA00036045"/>
    </source>
</evidence>
<dbReference type="InterPro" id="IPR001314">
    <property type="entry name" value="Peptidase_S1A"/>
</dbReference>
<evidence type="ECO:0000256" key="2">
    <source>
        <dbReference type="ARBA" id="ARBA00004555"/>
    </source>
</evidence>
<dbReference type="SMART" id="SM00179">
    <property type="entry name" value="EGF_CA"/>
    <property type="match status" value="2"/>
</dbReference>
<organism evidence="32 33">
    <name type="scientific">Pleuronectes platessa</name>
    <name type="common">European plaice</name>
    <dbReference type="NCBI Taxonomy" id="8262"/>
    <lineage>
        <taxon>Eukaryota</taxon>
        <taxon>Metazoa</taxon>
        <taxon>Chordata</taxon>
        <taxon>Craniata</taxon>
        <taxon>Vertebrata</taxon>
        <taxon>Euteleostomi</taxon>
        <taxon>Actinopterygii</taxon>
        <taxon>Neopterygii</taxon>
        <taxon>Teleostei</taxon>
        <taxon>Neoteleostei</taxon>
        <taxon>Acanthomorphata</taxon>
        <taxon>Carangaria</taxon>
        <taxon>Pleuronectiformes</taxon>
        <taxon>Pleuronectoidei</taxon>
        <taxon>Pleuronectidae</taxon>
        <taxon>Pleuronectes</taxon>
    </lineage>
</organism>
<dbReference type="Gene3D" id="2.40.10.10">
    <property type="entry name" value="Trypsin-like serine proteases"/>
    <property type="match status" value="3"/>
</dbReference>
<proteinExistence type="predicted"/>
<dbReference type="GO" id="GO:0004252">
    <property type="term" value="F:serine-type endopeptidase activity"/>
    <property type="evidence" value="ECO:0007669"/>
    <property type="project" value="UniProtKB-EC"/>
</dbReference>
<feature type="compositionally biased region" description="Basic and acidic residues" evidence="28">
    <location>
        <begin position="589"/>
        <end position="608"/>
    </location>
</feature>
<dbReference type="SUPFAM" id="SSF57630">
    <property type="entry name" value="GLA-domain"/>
    <property type="match status" value="1"/>
</dbReference>
<dbReference type="FunFam" id="2.40.10.10:FF:000011">
    <property type="entry name" value="Coagulation factor X"/>
    <property type="match status" value="1"/>
</dbReference>
<evidence type="ECO:0000256" key="23">
    <source>
        <dbReference type="ARBA" id="ARBA00041306"/>
    </source>
</evidence>
<dbReference type="GO" id="GO:0005509">
    <property type="term" value="F:calcium ion binding"/>
    <property type="evidence" value="ECO:0007669"/>
    <property type="project" value="InterPro"/>
</dbReference>
<dbReference type="InterPro" id="IPR001254">
    <property type="entry name" value="Trypsin_dom"/>
</dbReference>
<evidence type="ECO:0000256" key="14">
    <source>
        <dbReference type="ARBA" id="ARBA00022837"/>
    </source>
</evidence>
<evidence type="ECO:0000313" key="33">
    <source>
        <dbReference type="Proteomes" id="UP001153269"/>
    </source>
</evidence>
<dbReference type="InterPro" id="IPR001881">
    <property type="entry name" value="EGF-like_Ca-bd_dom"/>
</dbReference>
<evidence type="ECO:0000256" key="17">
    <source>
        <dbReference type="ARBA" id="ARBA00023157"/>
    </source>
</evidence>
<feature type="compositionally biased region" description="Polar residues" evidence="28">
    <location>
        <begin position="632"/>
        <end position="645"/>
    </location>
</feature>
<evidence type="ECO:0000256" key="20">
    <source>
        <dbReference type="ARBA" id="ARBA00037553"/>
    </source>
</evidence>
<dbReference type="GO" id="GO:0005783">
    <property type="term" value="C:endoplasmic reticulum"/>
    <property type="evidence" value="ECO:0007669"/>
    <property type="project" value="UniProtKB-SubCell"/>
</dbReference>
<evidence type="ECO:0000256" key="27">
    <source>
        <dbReference type="RuleBase" id="RU363034"/>
    </source>
</evidence>
<dbReference type="InterPro" id="IPR043504">
    <property type="entry name" value="Peptidase_S1_PA_chymotrypsin"/>
</dbReference>
<dbReference type="GO" id="GO:0005794">
    <property type="term" value="C:Golgi apparatus"/>
    <property type="evidence" value="ECO:0007669"/>
    <property type="project" value="UniProtKB-SubCell"/>
</dbReference>
<dbReference type="Proteomes" id="UP001153269">
    <property type="component" value="Unassembled WGS sequence"/>
</dbReference>
<evidence type="ECO:0000256" key="28">
    <source>
        <dbReference type="SAM" id="MobiDB-lite"/>
    </source>
</evidence>
<accession>A0A9N7UD51</accession>
<keyword evidence="13 27" id="KW-0720">Serine protease</keyword>
<dbReference type="CDD" id="cd00190">
    <property type="entry name" value="Tryp_SPc"/>
    <property type="match status" value="1"/>
</dbReference>
<dbReference type="Pfam" id="PF00594">
    <property type="entry name" value="Gla"/>
    <property type="match status" value="1"/>
</dbReference>
<evidence type="ECO:0000259" key="29">
    <source>
        <dbReference type="PROSITE" id="PS50026"/>
    </source>
</evidence>
<keyword evidence="18" id="KW-0325">Glycoprotein</keyword>
<dbReference type="InterPro" id="IPR035972">
    <property type="entry name" value="GLA-like_dom_SF"/>
</dbReference>
<dbReference type="PROSITE" id="PS00135">
    <property type="entry name" value="TRYPSIN_SER"/>
    <property type="match status" value="1"/>
</dbReference>
<dbReference type="SMART" id="SM00181">
    <property type="entry name" value="EGF"/>
    <property type="match status" value="2"/>
</dbReference>
<dbReference type="InterPro" id="IPR018114">
    <property type="entry name" value="TRYPSIN_HIS"/>
</dbReference>
<evidence type="ECO:0000256" key="3">
    <source>
        <dbReference type="ARBA" id="ARBA00004613"/>
    </source>
</evidence>
<dbReference type="SMART" id="SM00069">
    <property type="entry name" value="GLA"/>
    <property type="match status" value="1"/>
</dbReference>
<dbReference type="GO" id="GO:0005615">
    <property type="term" value="C:extracellular space"/>
    <property type="evidence" value="ECO:0007669"/>
    <property type="project" value="TreeGrafter"/>
</dbReference>
<keyword evidence="14" id="KW-0106">Calcium</keyword>
<gene>
    <name evidence="32" type="ORF">PLEPLA_LOCUS17586</name>
</gene>
<evidence type="ECO:0000256" key="26">
    <source>
        <dbReference type="PROSITE-ProRule" id="PRU00076"/>
    </source>
</evidence>
<evidence type="ECO:0000256" key="10">
    <source>
        <dbReference type="ARBA" id="ARBA00022737"/>
    </source>
</evidence>
<keyword evidence="11 27" id="KW-0378">Hydrolase</keyword>
<comment type="function">
    <text evidence="20">Protein C is a vitamin K-dependent serine protease that regulates blood coagulation by inactivating factors Va and VIIIa in the presence of calcium ions and phospholipids. Exerts a protective effect on the endothelial cell barrier function.</text>
</comment>
<name>A0A9N7UD51_PLEPL</name>
<dbReference type="SUPFAM" id="SSF50494">
    <property type="entry name" value="Trypsin-like serine proteases"/>
    <property type="match status" value="2"/>
</dbReference>
<dbReference type="InterPro" id="IPR018097">
    <property type="entry name" value="EGF_Ca-bd_CS"/>
</dbReference>
<keyword evidence="8" id="KW-0356">Hemostasis</keyword>
<dbReference type="GO" id="GO:0006508">
    <property type="term" value="P:proteolysis"/>
    <property type="evidence" value="ECO:0007669"/>
    <property type="project" value="UniProtKB-KW"/>
</dbReference>
<evidence type="ECO:0000259" key="31">
    <source>
        <dbReference type="PROSITE" id="PS50998"/>
    </source>
</evidence>
<keyword evidence="4" id="KW-0301">Gamma-carboxyglutamic acid</keyword>
<keyword evidence="9" id="KW-0732">Signal</keyword>
<keyword evidence="33" id="KW-1185">Reference proteome</keyword>
<evidence type="ECO:0000256" key="5">
    <source>
        <dbReference type="ARBA" id="ARBA00022525"/>
    </source>
</evidence>
<dbReference type="PROSITE" id="PS00011">
    <property type="entry name" value="GLA_1"/>
    <property type="match status" value="1"/>
</dbReference>
<feature type="disulfide bond" evidence="26">
    <location>
        <begin position="346"/>
        <end position="355"/>
    </location>
</feature>
<evidence type="ECO:0000256" key="18">
    <source>
        <dbReference type="ARBA" id="ARBA00023180"/>
    </source>
</evidence>
<dbReference type="Gene3D" id="4.10.740.10">
    <property type="entry name" value="Coagulation Factor IX"/>
    <property type="match status" value="1"/>
</dbReference>
<dbReference type="InterPro" id="IPR017857">
    <property type="entry name" value="Coagulation_fac-like_Gla_dom"/>
</dbReference>